<proteinExistence type="predicted"/>
<dbReference type="EMBL" id="CM037618">
    <property type="protein sequence ID" value="KAH7999711.1"/>
    <property type="molecule type" value="Genomic_DNA"/>
</dbReference>
<name>A0ACB8F453_9SAUR</name>
<organism evidence="1 2">
    <name type="scientific">Sphaerodactylus townsendi</name>
    <dbReference type="NCBI Taxonomy" id="933632"/>
    <lineage>
        <taxon>Eukaryota</taxon>
        <taxon>Metazoa</taxon>
        <taxon>Chordata</taxon>
        <taxon>Craniata</taxon>
        <taxon>Vertebrata</taxon>
        <taxon>Euteleostomi</taxon>
        <taxon>Lepidosauria</taxon>
        <taxon>Squamata</taxon>
        <taxon>Bifurcata</taxon>
        <taxon>Gekkota</taxon>
        <taxon>Sphaerodactylidae</taxon>
        <taxon>Sphaerodactylus</taxon>
    </lineage>
</organism>
<protein>
    <submittedName>
        <fullName evidence="1">Uncharacterized protein</fullName>
    </submittedName>
</protein>
<accession>A0ACB8F453</accession>
<keyword evidence="2" id="KW-1185">Reference proteome</keyword>
<reference evidence="1" key="1">
    <citation type="submission" date="2021-08" db="EMBL/GenBank/DDBJ databases">
        <title>The first chromosome-level gecko genome reveals the dynamic sex chromosomes of Neotropical dwarf geckos (Sphaerodactylidae: Sphaerodactylus).</title>
        <authorList>
            <person name="Pinto B.J."/>
            <person name="Keating S.E."/>
            <person name="Gamble T."/>
        </authorList>
    </citation>
    <scope>NUCLEOTIDE SEQUENCE</scope>
    <source>
        <strain evidence="1">TG3544</strain>
    </source>
</reference>
<sequence>MAIDNRIVFPKVDATSNDATWNILHDSITTAAKLTLSTKKSGHWHLDKQTWLWTEEVQQKFREKKVAFKAWFANKTGNNWQYYTAARWEAKRIVATAQAEYHQKLYEQLDMWEGLELSSLFHLSDLLMHILIMVAFVILTGKFIPGCSSSADQRIL</sequence>
<evidence type="ECO:0000313" key="1">
    <source>
        <dbReference type="EMBL" id="KAH7999711.1"/>
    </source>
</evidence>
<comment type="caution">
    <text evidence="1">The sequence shown here is derived from an EMBL/GenBank/DDBJ whole genome shotgun (WGS) entry which is preliminary data.</text>
</comment>
<gene>
    <name evidence="1" type="ORF">K3G42_017716</name>
</gene>
<dbReference type="Proteomes" id="UP000827872">
    <property type="component" value="Linkage Group LG05"/>
</dbReference>
<evidence type="ECO:0000313" key="2">
    <source>
        <dbReference type="Proteomes" id="UP000827872"/>
    </source>
</evidence>